<evidence type="ECO:0000259" key="14">
    <source>
        <dbReference type="PROSITE" id="PS50893"/>
    </source>
</evidence>
<comment type="subcellular location">
    <subcellularLocation>
        <location evidence="2">Membrane</location>
        <topology evidence="2">Multi-pass membrane protein</topology>
    </subcellularLocation>
    <subcellularLocation>
        <location evidence="1">Nucleus membrane</location>
    </subcellularLocation>
</comment>
<dbReference type="InterPro" id="IPR050352">
    <property type="entry name" value="ABCG_transporters"/>
</dbReference>
<dbReference type="InterPro" id="IPR003439">
    <property type="entry name" value="ABC_transporter-like_ATP-bd"/>
</dbReference>
<gene>
    <name evidence="16" type="ORF">NCGR_LOCUS3055</name>
</gene>
<dbReference type="EMBL" id="CAJGYO010000001">
    <property type="protein sequence ID" value="CAD6205222.1"/>
    <property type="molecule type" value="Genomic_DNA"/>
</dbReference>
<proteinExistence type="inferred from homology"/>
<accession>A0A811M963</accession>
<evidence type="ECO:0000259" key="15">
    <source>
        <dbReference type="PROSITE" id="PS51049"/>
    </source>
</evidence>
<dbReference type="PANTHER" id="PTHR48041:SF14">
    <property type="entry name" value="ABC TRANSPORTER G FAMILY MEMBER 25"/>
    <property type="match status" value="1"/>
</dbReference>
<dbReference type="Proteomes" id="UP000604825">
    <property type="component" value="Unassembled WGS sequence"/>
</dbReference>
<reference evidence="16" key="1">
    <citation type="submission" date="2020-10" db="EMBL/GenBank/DDBJ databases">
        <authorList>
            <person name="Han B."/>
            <person name="Lu T."/>
            <person name="Zhao Q."/>
            <person name="Huang X."/>
            <person name="Zhao Y."/>
        </authorList>
    </citation>
    <scope>NUCLEOTIDE SEQUENCE</scope>
</reference>
<dbReference type="SUPFAM" id="SSF52540">
    <property type="entry name" value="P-loop containing nucleoside triphosphate hydrolases"/>
    <property type="match status" value="1"/>
</dbReference>
<name>A0A811M963_9POAL</name>
<keyword evidence="13" id="KW-0732">Signal</keyword>
<dbReference type="PROSITE" id="PS50893">
    <property type="entry name" value="ABC_TRANSPORTER_2"/>
    <property type="match status" value="1"/>
</dbReference>
<dbReference type="NCBIfam" id="TIGR01640">
    <property type="entry name" value="F_box_assoc_1"/>
    <property type="match status" value="1"/>
</dbReference>
<dbReference type="Pfam" id="PF19055">
    <property type="entry name" value="ABC2_membrane_7"/>
    <property type="match status" value="1"/>
</dbReference>
<evidence type="ECO:0000256" key="11">
    <source>
        <dbReference type="ARBA" id="ARBA00023242"/>
    </source>
</evidence>
<dbReference type="InterPro" id="IPR013187">
    <property type="entry name" value="F-box-assoc_dom_typ3"/>
</dbReference>
<evidence type="ECO:0000256" key="12">
    <source>
        <dbReference type="SAM" id="Phobius"/>
    </source>
</evidence>
<evidence type="ECO:0000256" key="1">
    <source>
        <dbReference type="ARBA" id="ARBA00004126"/>
    </source>
</evidence>
<sequence length="1316" mass="145851">MRACLLLLLVSVVALSLLRPARCQPPGVIDRAPPPIAQVIEGAPPLPVVQPQDLQKELQPVSDKLTAELQRKYGFCMADAQSDFNQTFDYTSDPSFASDCMEQTRGQMTAMLCGRAEIELYIKSLADASSRSNPRISLNCNQNSWALRCQPGWACMLSATEPSDDELVPLRAESCRPCCPGFFCPRGLTCMMPCPLGAYCPLGTLNDTTGLCDPYFYQVTPGKNTACGTADSWADIVTTNDVFCPPGHYCPTTTQKYNCSSGHYCRKGSTDEKKCFWKNTCKDNAIKEDLTLYGIILIAILGFVLLLVYNCSGLFILLQVKMSSRSRKKAAKRADKSAAARERWKLAKELVLRHEVPTERFGHAYNQADTDGATKINNDKLTFSGVVSLATEIRPRRPTLEVAFRGLTLSIGKKKLLQCVTGKLSPGRVTAIMGPSGAGKTTFLNAVLGKTSGYKKDGIVLINGLPGLMRSYKKIIGFVPQDDIVHGNLTVEENLWFSSCCRLSKGMSRSDKVRVLERVIGSLGLQEIRNSLVGTVEKRGISGGQRKRVNVGIEMVMEPSLLILDEPTTGLDSASSQLLLRALRHEALEGVNVCAVVHQPSYTLFNMFDDFVLLARGGLIAYHGPIYEVETYFAGLGIMVPGRENPPDYFIDILEGIVKTKMRGNVTPKHLPLLWMLHNGYEVPDDLQKDLENINTIRELYTVRSISEQSSEEQSENTDSVHRNLSQSNELLERKTPGVFAQYGYYLGRVAKQRLREATQQAVDYLILCIAGICIGTIARVRDDSFGVASYGYTIMAVSLLCQLASLRSFSPEKLQYWRERQSGMSSLAYFLARDTIDHFNTAVKPIIFLSTFYFFNNPRSTLRDNYLVLLALIYCVTGIGYTFAIWFELGLAQLVLKFYGQEGAGLSRLKAVRINKDRYMNQPISKRQTTRSAPEVGGGSMIPDEVLLLEILVRLPVKSLVRLKSVYKAWCATIASAHFIGLHLELARATSSSSMIIVPRKYQPEPTKLASRFVHIYSFQPATQSKVAKLVLKNKPLPNGISVFSIPLHCDGLVLIPSVTGHIFVCNPATKEFVELPPGTRNVSLNQRVAFGFDPSSVKDKYIHDVGHDVLTFGDGREMLEWKATIDPPYPINARTPICLPGFFYWSAVQSVADADHGNLATDVILLFSLRDDTFTVHPNPPCRSCLSPNDLLCELSGKLCYVHSPSPCEVSIWLAQDGQNIITWSLCCRFNLPIPRILRVFACASADQDIVFLSVDARHLFKCNLHDGSLETVVSMPYGLSYDHGEGVNFVLGSLPFSHYMVPYVESLLRIGPC</sequence>
<dbReference type="GO" id="GO:0005524">
    <property type="term" value="F:ATP binding"/>
    <property type="evidence" value="ECO:0007669"/>
    <property type="project" value="UniProtKB-KW"/>
</dbReference>
<evidence type="ECO:0000256" key="9">
    <source>
        <dbReference type="ARBA" id="ARBA00022989"/>
    </source>
</evidence>
<evidence type="ECO:0000313" key="17">
    <source>
        <dbReference type="Proteomes" id="UP000604825"/>
    </source>
</evidence>
<feature type="transmembrane region" description="Helical" evidence="12">
    <location>
        <begin position="791"/>
        <end position="811"/>
    </location>
</feature>
<dbReference type="GO" id="GO:0140359">
    <property type="term" value="F:ABC-type transporter activity"/>
    <property type="evidence" value="ECO:0007669"/>
    <property type="project" value="InterPro"/>
</dbReference>
<dbReference type="PANTHER" id="PTHR48041">
    <property type="entry name" value="ABC TRANSPORTER G FAMILY MEMBER 28"/>
    <property type="match status" value="1"/>
</dbReference>
<keyword evidence="6 12" id="KW-0812">Transmembrane</keyword>
<dbReference type="PROSITE" id="PS00211">
    <property type="entry name" value="ABC_TRANSPORTER_1"/>
    <property type="match status" value="1"/>
</dbReference>
<organism evidence="16 17">
    <name type="scientific">Miscanthus lutarioriparius</name>
    <dbReference type="NCBI Taxonomy" id="422564"/>
    <lineage>
        <taxon>Eukaryota</taxon>
        <taxon>Viridiplantae</taxon>
        <taxon>Streptophyta</taxon>
        <taxon>Embryophyta</taxon>
        <taxon>Tracheophyta</taxon>
        <taxon>Spermatophyta</taxon>
        <taxon>Magnoliopsida</taxon>
        <taxon>Liliopsida</taxon>
        <taxon>Poales</taxon>
        <taxon>Poaceae</taxon>
        <taxon>PACMAD clade</taxon>
        <taxon>Panicoideae</taxon>
        <taxon>Andropogonodae</taxon>
        <taxon>Andropogoneae</taxon>
        <taxon>Saccharinae</taxon>
        <taxon>Miscanthus</taxon>
    </lineage>
</organism>
<feature type="chain" id="PRO_5032764953" description="ABC transporter domain-containing protein" evidence="13">
    <location>
        <begin position="24"/>
        <end position="1316"/>
    </location>
</feature>
<dbReference type="PROSITE" id="PS51049">
    <property type="entry name" value="KASH"/>
    <property type="match status" value="1"/>
</dbReference>
<feature type="transmembrane region" description="Helical" evidence="12">
    <location>
        <begin position="762"/>
        <end position="779"/>
    </location>
</feature>
<dbReference type="SMART" id="SM00382">
    <property type="entry name" value="AAA"/>
    <property type="match status" value="1"/>
</dbReference>
<protein>
    <recommendedName>
        <fullName evidence="18">ABC transporter domain-containing protein</fullName>
    </recommendedName>
</protein>
<dbReference type="InterPro" id="IPR017871">
    <property type="entry name" value="ABC_transporter-like_CS"/>
</dbReference>
<feature type="domain" description="KASH" evidence="15">
    <location>
        <begin position="1"/>
        <end position="46"/>
    </location>
</feature>
<dbReference type="InterPro" id="IPR003593">
    <property type="entry name" value="AAA+_ATPase"/>
</dbReference>
<comment type="caution">
    <text evidence="16">The sequence shown here is derived from an EMBL/GenBank/DDBJ whole genome shotgun (WGS) entry which is preliminary data.</text>
</comment>
<evidence type="ECO:0000256" key="5">
    <source>
        <dbReference type="ARBA" id="ARBA00022448"/>
    </source>
</evidence>
<keyword evidence="10 12" id="KW-0472">Membrane</keyword>
<keyword evidence="11" id="KW-0539">Nucleus</keyword>
<evidence type="ECO:0000256" key="13">
    <source>
        <dbReference type="SAM" id="SignalP"/>
    </source>
</evidence>
<evidence type="ECO:0000313" key="16">
    <source>
        <dbReference type="EMBL" id="CAD6205222.1"/>
    </source>
</evidence>
<evidence type="ECO:0000256" key="2">
    <source>
        <dbReference type="ARBA" id="ARBA00004141"/>
    </source>
</evidence>
<keyword evidence="5" id="KW-0813">Transport</keyword>
<keyword evidence="17" id="KW-1185">Reference proteome</keyword>
<dbReference type="Pfam" id="PF00005">
    <property type="entry name" value="ABC_tran"/>
    <property type="match status" value="1"/>
</dbReference>
<feature type="transmembrane region" description="Helical" evidence="12">
    <location>
        <begin position="290"/>
        <end position="318"/>
    </location>
</feature>
<dbReference type="InterPro" id="IPR036047">
    <property type="entry name" value="F-box-like_dom_sf"/>
</dbReference>
<keyword evidence="7" id="KW-0547">Nucleotide-binding</keyword>
<feature type="transmembrane region" description="Helical" evidence="12">
    <location>
        <begin position="867"/>
        <end position="888"/>
    </location>
</feature>
<dbReference type="InterPro" id="IPR012315">
    <property type="entry name" value="KASH"/>
</dbReference>
<dbReference type="CDD" id="cd03213">
    <property type="entry name" value="ABCG_EPDR"/>
    <property type="match status" value="1"/>
</dbReference>
<evidence type="ECO:0000256" key="7">
    <source>
        <dbReference type="ARBA" id="ARBA00022741"/>
    </source>
</evidence>
<evidence type="ECO:0000256" key="8">
    <source>
        <dbReference type="ARBA" id="ARBA00022840"/>
    </source>
</evidence>
<evidence type="ECO:0008006" key="18">
    <source>
        <dbReference type="Google" id="ProtNLM"/>
    </source>
</evidence>
<dbReference type="GO" id="GO:0031965">
    <property type="term" value="C:nuclear membrane"/>
    <property type="evidence" value="ECO:0007669"/>
    <property type="project" value="UniProtKB-SubCell"/>
</dbReference>
<dbReference type="Pfam" id="PF08268">
    <property type="entry name" value="FBA_3"/>
    <property type="match status" value="1"/>
</dbReference>
<dbReference type="InterPro" id="IPR027417">
    <property type="entry name" value="P-loop_NTPase"/>
</dbReference>
<dbReference type="GO" id="GO:0016887">
    <property type="term" value="F:ATP hydrolysis activity"/>
    <property type="evidence" value="ECO:0007669"/>
    <property type="project" value="InterPro"/>
</dbReference>
<keyword evidence="8" id="KW-0067">ATP-binding</keyword>
<dbReference type="Gene3D" id="3.40.50.300">
    <property type="entry name" value="P-loop containing nucleotide triphosphate hydrolases"/>
    <property type="match status" value="1"/>
</dbReference>
<comment type="similarity">
    <text evidence="4">Belongs to the nesprin family.</text>
</comment>
<keyword evidence="9 12" id="KW-1133">Transmembrane helix</keyword>
<feature type="signal peptide" evidence="13">
    <location>
        <begin position="1"/>
        <end position="23"/>
    </location>
</feature>
<feature type="domain" description="ABC transporter" evidence="14">
    <location>
        <begin position="402"/>
        <end position="642"/>
    </location>
</feature>
<dbReference type="OrthoDB" id="66620at2759"/>
<dbReference type="SUPFAM" id="SSF81383">
    <property type="entry name" value="F-box domain"/>
    <property type="match status" value="1"/>
</dbReference>
<dbReference type="FunFam" id="3.40.50.300:FF:000367">
    <property type="entry name" value="ABC transporter G family member 24"/>
    <property type="match status" value="1"/>
</dbReference>
<comment type="similarity">
    <text evidence="3">Belongs to the ABC transporter superfamily. ABCG family. Eye pigment precursor importer (TC 3.A.1.204) subfamily.</text>
</comment>
<evidence type="ECO:0000256" key="10">
    <source>
        <dbReference type="ARBA" id="ARBA00023136"/>
    </source>
</evidence>
<dbReference type="InterPro" id="IPR043926">
    <property type="entry name" value="ABCG_dom"/>
</dbReference>
<evidence type="ECO:0000256" key="3">
    <source>
        <dbReference type="ARBA" id="ARBA00005814"/>
    </source>
</evidence>
<evidence type="ECO:0000256" key="4">
    <source>
        <dbReference type="ARBA" id="ARBA00008619"/>
    </source>
</evidence>
<dbReference type="InterPro" id="IPR017451">
    <property type="entry name" value="F-box-assoc_interact_dom"/>
</dbReference>
<evidence type="ECO:0000256" key="6">
    <source>
        <dbReference type="ARBA" id="ARBA00022692"/>
    </source>
</evidence>